<proteinExistence type="predicted"/>
<feature type="transmembrane region" description="Helical" evidence="1">
    <location>
        <begin position="189"/>
        <end position="211"/>
    </location>
</feature>
<feature type="transmembrane region" description="Helical" evidence="1">
    <location>
        <begin position="124"/>
        <end position="151"/>
    </location>
</feature>
<protein>
    <recommendedName>
        <fullName evidence="4">ECF transporter S component</fullName>
    </recommendedName>
</protein>
<keyword evidence="3" id="KW-1185">Reference proteome</keyword>
<dbReference type="RefSeq" id="WP_338822961.1">
    <property type="nucleotide sequence ID" value="NZ_CP148067.1"/>
</dbReference>
<feature type="transmembrane region" description="Helical" evidence="1">
    <location>
        <begin position="12"/>
        <end position="30"/>
    </location>
</feature>
<evidence type="ECO:0008006" key="4">
    <source>
        <dbReference type="Google" id="ProtNLM"/>
    </source>
</evidence>
<keyword evidence="1" id="KW-0812">Transmembrane</keyword>
<organism evidence="2 3">
    <name type="scientific">Mycoplasmopsis felifaucium</name>
    <dbReference type="NCBI Taxonomy" id="35768"/>
    <lineage>
        <taxon>Bacteria</taxon>
        <taxon>Bacillati</taxon>
        <taxon>Mycoplasmatota</taxon>
        <taxon>Mycoplasmoidales</taxon>
        <taxon>Metamycoplasmataceae</taxon>
        <taxon>Mycoplasmopsis</taxon>
    </lineage>
</organism>
<reference evidence="2" key="1">
    <citation type="submission" date="2024-03" db="EMBL/GenBank/DDBJ databases">
        <title>Complete genome sequence of Mycoplasma felifaucium Z921 isolated from the trachea of a cheetah.</title>
        <authorList>
            <person name="Spergser J."/>
        </authorList>
    </citation>
    <scope>NUCLEOTIDE SEQUENCE [LARGE SCALE GENOMIC DNA]</scope>
    <source>
        <strain evidence="2">Z921</strain>
    </source>
</reference>
<keyword evidence="1" id="KW-1133">Transmembrane helix</keyword>
<keyword evidence="1" id="KW-0472">Membrane</keyword>
<evidence type="ECO:0000313" key="3">
    <source>
        <dbReference type="Proteomes" id="UP001477443"/>
    </source>
</evidence>
<dbReference type="EMBL" id="CP148067">
    <property type="protein sequence ID" value="WXL29347.1"/>
    <property type="molecule type" value="Genomic_DNA"/>
</dbReference>
<gene>
    <name evidence="2" type="ORF">WG617_01705</name>
</gene>
<evidence type="ECO:0000256" key="1">
    <source>
        <dbReference type="SAM" id="Phobius"/>
    </source>
</evidence>
<evidence type="ECO:0000313" key="2">
    <source>
        <dbReference type="EMBL" id="WXL29347.1"/>
    </source>
</evidence>
<feature type="transmembrane region" description="Helical" evidence="1">
    <location>
        <begin position="92"/>
        <end position="112"/>
    </location>
</feature>
<sequence>MSKIYYSNRVIYKITISGFLFAIAILVNFICSKFFAFPIASFLKFDFSLVVITVSTMIVGLRYSYLLILLLMLIGPSYGSLGYSYIGILGHFILAISQVIYITIFHIMNLCLNQKDYNKASFVILKLSISSLITIILMILFNIFLFTPWYFKLFNQLPDLPATYNSMVIQWDKFKGLFLNINNYFAGSLTIYLLFNFINLLINSIIIFIIIKLNKNTNFITYENHLI</sequence>
<dbReference type="Proteomes" id="UP001477443">
    <property type="component" value="Chromosome"/>
</dbReference>
<dbReference type="NCBIfam" id="NF046054">
    <property type="entry name" value="memb_MPN527"/>
    <property type="match status" value="1"/>
</dbReference>
<dbReference type="Gene3D" id="1.10.1760.20">
    <property type="match status" value="1"/>
</dbReference>
<name>A0ABZ2RSA4_9BACT</name>
<accession>A0ABZ2RSA4</accession>